<evidence type="ECO:0000313" key="1">
    <source>
        <dbReference type="EMBL" id="KJH49391.1"/>
    </source>
</evidence>
<reference evidence="2" key="2">
    <citation type="journal article" date="2016" name="Sci. Rep.">
        <title>Dictyocaulus viviparus genome, variome and transcriptome elucidate lungworm biology and support future intervention.</title>
        <authorList>
            <person name="McNulty S.N."/>
            <person name="Strube C."/>
            <person name="Rosa B.A."/>
            <person name="Martin J.C."/>
            <person name="Tyagi R."/>
            <person name="Choi Y.J."/>
            <person name="Wang Q."/>
            <person name="Hallsworth Pepin K."/>
            <person name="Zhang X."/>
            <person name="Ozersky P."/>
            <person name="Wilson R.K."/>
            <person name="Sternberg P.W."/>
            <person name="Gasser R.B."/>
            <person name="Mitreva M."/>
        </authorList>
    </citation>
    <scope>NUCLEOTIDE SEQUENCE [LARGE SCALE GENOMIC DNA]</scope>
    <source>
        <strain evidence="2">HannoverDv2000</strain>
    </source>
</reference>
<proteinExistence type="predicted"/>
<dbReference type="AlphaFoldDB" id="A0A0D8Y496"/>
<organism evidence="1 2">
    <name type="scientific">Dictyocaulus viviparus</name>
    <name type="common">Bovine lungworm</name>
    <dbReference type="NCBI Taxonomy" id="29172"/>
    <lineage>
        <taxon>Eukaryota</taxon>
        <taxon>Metazoa</taxon>
        <taxon>Ecdysozoa</taxon>
        <taxon>Nematoda</taxon>
        <taxon>Chromadorea</taxon>
        <taxon>Rhabditida</taxon>
        <taxon>Rhabditina</taxon>
        <taxon>Rhabditomorpha</taxon>
        <taxon>Strongyloidea</taxon>
        <taxon>Metastrongylidae</taxon>
        <taxon>Dictyocaulus</taxon>
    </lineage>
</organism>
<sequence>MDDSATYVSKRADELSRIFAEIHSLKRVSIAMDAANDTNFQLRMCQRSGFSNCSVSLSRSMSEVKSE</sequence>
<reference evidence="1 2" key="1">
    <citation type="submission" date="2013-11" db="EMBL/GenBank/DDBJ databases">
        <title>Draft genome of the bovine lungworm Dictyocaulus viviparus.</title>
        <authorList>
            <person name="Mitreva M."/>
        </authorList>
    </citation>
    <scope>NUCLEOTIDE SEQUENCE [LARGE SCALE GENOMIC DNA]</scope>
    <source>
        <strain evidence="1 2">HannoverDv2000</strain>
    </source>
</reference>
<keyword evidence="2" id="KW-1185">Reference proteome</keyword>
<accession>A0A0D8Y496</accession>
<evidence type="ECO:0000313" key="2">
    <source>
        <dbReference type="Proteomes" id="UP000053766"/>
    </source>
</evidence>
<gene>
    <name evidence="1" type="ORF">DICVIV_04474</name>
</gene>
<protein>
    <submittedName>
        <fullName evidence="1">Uncharacterized protein</fullName>
    </submittedName>
</protein>
<dbReference type="EMBL" id="KN716236">
    <property type="protein sequence ID" value="KJH49391.1"/>
    <property type="molecule type" value="Genomic_DNA"/>
</dbReference>
<dbReference type="Proteomes" id="UP000053766">
    <property type="component" value="Unassembled WGS sequence"/>
</dbReference>
<name>A0A0D8Y496_DICVI</name>